<evidence type="ECO:0000313" key="3">
    <source>
        <dbReference type="Proteomes" id="UP000765509"/>
    </source>
</evidence>
<proteinExistence type="predicted"/>
<sequence>MHVSVGPGSTHEIPSKANPQSKFPHDFLLNPGRNPVASQEPFGLSKQPTLNIPSGSQAHVGNDKWVDGGDKKDHWKILLRVKLFQNLICLFHGLDIAPKGKSVQSQESIEDCDELYTSSPLVHQENVTGHHHPYAFKARTAHASSSREKIMDDED</sequence>
<protein>
    <submittedName>
        <fullName evidence="2">Uncharacterized protein</fullName>
    </submittedName>
</protein>
<dbReference type="EMBL" id="AVOT02001550">
    <property type="protein sequence ID" value="MBW0467313.1"/>
    <property type="molecule type" value="Genomic_DNA"/>
</dbReference>
<accession>A0A9Q3BLC6</accession>
<gene>
    <name evidence="2" type="ORF">O181_007028</name>
</gene>
<dbReference type="Proteomes" id="UP000765509">
    <property type="component" value="Unassembled WGS sequence"/>
</dbReference>
<keyword evidence="3" id="KW-1185">Reference proteome</keyword>
<dbReference type="AlphaFoldDB" id="A0A9Q3BLC6"/>
<name>A0A9Q3BLC6_9BASI</name>
<feature type="region of interest" description="Disordered" evidence="1">
    <location>
        <begin position="1"/>
        <end position="40"/>
    </location>
</feature>
<evidence type="ECO:0000256" key="1">
    <source>
        <dbReference type="SAM" id="MobiDB-lite"/>
    </source>
</evidence>
<organism evidence="2 3">
    <name type="scientific">Austropuccinia psidii MF-1</name>
    <dbReference type="NCBI Taxonomy" id="1389203"/>
    <lineage>
        <taxon>Eukaryota</taxon>
        <taxon>Fungi</taxon>
        <taxon>Dikarya</taxon>
        <taxon>Basidiomycota</taxon>
        <taxon>Pucciniomycotina</taxon>
        <taxon>Pucciniomycetes</taxon>
        <taxon>Pucciniales</taxon>
        <taxon>Sphaerophragmiaceae</taxon>
        <taxon>Austropuccinia</taxon>
    </lineage>
</organism>
<evidence type="ECO:0000313" key="2">
    <source>
        <dbReference type="EMBL" id="MBW0467313.1"/>
    </source>
</evidence>
<reference evidence="2" key="1">
    <citation type="submission" date="2021-03" db="EMBL/GenBank/DDBJ databases">
        <title>Draft genome sequence of rust myrtle Austropuccinia psidii MF-1, a brazilian biotype.</title>
        <authorList>
            <person name="Quecine M.C."/>
            <person name="Pachon D.M.R."/>
            <person name="Bonatelli M.L."/>
            <person name="Correr F.H."/>
            <person name="Franceschini L.M."/>
            <person name="Leite T.F."/>
            <person name="Margarido G.R.A."/>
            <person name="Almeida C.A."/>
            <person name="Ferrarezi J.A."/>
            <person name="Labate C.A."/>
        </authorList>
    </citation>
    <scope>NUCLEOTIDE SEQUENCE</scope>
    <source>
        <strain evidence="2">MF-1</strain>
    </source>
</reference>
<comment type="caution">
    <text evidence="2">The sequence shown here is derived from an EMBL/GenBank/DDBJ whole genome shotgun (WGS) entry which is preliminary data.</text>
</comment>